<evidence type="ECO:0000313" key="2">
    <source>
        <dbReference type="Proteomes" id="UP001258017"/>
    </source>
</evidence>
<dbReference type="Proteomes" id="UP001258017">
    <property type="component" value="Unassembled WGS sequence"/>
</dbReference>
<sequence>MKGWARLSLTKPPSPINTCAATRSCRDYFGLLHEWSQVLRGAKFSSASYKTRLFEINISFQQRLILL</sequence>
<accession>A0AAD9RDM2</accession>
<reference evidence="1" key="2">
    <citation type="journal article" date="2023" name="Commun. Biol.">
        <title>Intrasexual cuticular hydrocarbon dimorphism in a wasp sheds light on hydrocarbon biosynthesis genes in Hymenoptera.</title>
        <authorList>
            <person name="Moris V.C."/>
            <person name="Podsiadlowski L."/>
            <person name="Martin S."/>
            <person name="Oeyen J.P."/>
            <person name="Donath A."/>
            <person name="Petersen M."/>
            <person name="Wilbrandt J."/>
            <person name="Misof B."/>
            <person name="Liedtke D."/>
            <person name="Thamm M."/>
            <person name="Scheiner R."/>
            <person name="Schmitt T."/>
            <person name="Niehuis O."/>
        </authorList>
    </citation>
    <scope>NUCLEOTIDE SEQUENCE</scope>
    <source>
        <strain evidence="1">GBR_01_08_01A</strain>
    </source>
</reference>
<dbReference type="AlphaFoldDB" id="A0AAD9RDM2"/>
<proteinExistence type="predicted"/>
<evidence type="ECO:0000313" key="1">
    <source>
        <dbReference type="EMBL" id="KAK2577796.1"/>
    </source>
</evidence>
<dbReference type="EMBL" id="JAIFRP010001183">
    <property type="protein sequence ID" value="KAK2577796.1"/>
    <property type="molecule type" value="Genomic_DNA"/>
</dbReference>
<gene>
    <name evidence="1" type="ORF">KPH14_012002</name>
</gene>
<comment type="caution">
    <text evidence="1">The sequence shown here is derived from an EMBL/GenBank/DDBJ whole genome shotgun (WGS) entry which is preliminary data.</text>
</comment>
<organism evidence="1 2">
    <name type="scientific">Odynerus spinipes</name>
    <dbReference type="NCBI Taxonomy" id="1348599"/>
    <lineage>
        <taxon>Eukaryota</taxon>
        <taxon>Metazoa</taxon>
        <taxon>Ecdysozoa</taxon>
        <taxon>Arthropoda</taxon>
        <taxon>Hexapoda</taxon>
        <taxon>Insecta</taxon>
        <taxon>Pterygota</taxon>
        <taxon>Neoptera</taxon>
        <taxon>Endopterygota</taxon>
        <taxon>Hymenoptera</taxon>
        <taxon>Apocrita</taxon>
        <taxon>Aculeata</taxon>
        <taxon>Vespoidea</taxon>
        <taxon>Vespidae</taxon>
        <taxon>Eumeninae</taxon>
        <taxon>Odynerus</taxon>
    </lineage>
</organism>
<keyword evidence="2" id="KW-1185">Reference proteome</keyword>
<protein>
    <submittedName>
        <fullName evidence="1">Uncharacterized protein</fullName>
    </submittedName>
</protein>
<name>A0AAD9RDM2_9HYME</name>
<reference evidence="1" key="1">
    <citation type="submission" date="2021-08" db="EMBL/GenBank/DDBJ databases">
        <authorList>
            <person name="Misof B."/>
            <person name="Oliver O."/>
            <person name="Podsiadlowski L."/>
            <person name="Donath A."/>
            <person name="Peters R."/>
            <person name="Mayer C."/>
            <person name="Rust J."/>
            <person name="Gunkel S."/>
            <person name="Lesny P."/>
            <person name="Martin S."/>
            <person name="Oeyen J.P."/>
            <person name="Petersen M."/>
            <person name="Panagiotis P."/>
            <person name="Wilbrandt J."/>
            <person name="Tanja T."/>
        </authorList>
    </citation>
    <scope>NUCLEOTIDE SEQUENCE</scope>
    <source>
        <strain evidence="1">GBR_01_08_01A</strain>
        <tissue evidence="1">Thorax + abdomen</tissue>
    </source>
</reference>